<dbReference type="Proteomes" id="UP000507222">
    <property type="component" value="Unassembled WGS sequence"/>
</dbReference>
<proteinExistence type="predicted"/>
<evidence type="ECO:0000256" key="1">
    <source>
        <dbReference type="SAM" id="MobiDB-lite"/>
    </source>
</evidence>
<dbReference type="AlphaFoldDB" id="A0A6J5VUZ9"/>
<evidence type="ECO:0000313" key="3">
    <source>
        <dbReference type="Proteomes" id="UP000507222"/>
    </source>
</evidence>
<protein>
    <submittedName>
        <fullName evidence="2">Uncharacterized protein</fullName>
    </submittedName>
</protein>
<name>A0A6J5VUZ9_PRUAR</name>
<reference evidence="2 3" key="1">
    <citation type="submission" date="2020-05" db="EMBL/GenBank/DDBJ databases">
        <authorList>
            <person name="Campoy J."/>
            <person name="Schneeberger K."/>
            <person name="Spophaly S."/>
        </authorList>
    </citation>
    <scope>NUCLEOTIDE SEQUENCE [LARGE SCALE GENOMIC DNA]</scope>
    <source>
        <strain evidence="2">PruArmRojPasFocal</strain>
    </source>
</reference>
<organism evidence="2 3">
    <name type="scientific">Prunus armeniaca</name>
    <name type="common">Apricot</name>
    <name type="synonym">Armeniaca vulgaris</name>
    <dbReference type="NCBI Taxonomy" id="36596"/>
    <lineage>
        <taxon>Eukaryota</taxon>
        <taxon>Viridiplantae</taxon>
        <taxon>Streptophyta</taxon>
        <taxon>Embryophyta</taxon>
        <taxon>Tracheophyta</taxon>
        <taxon>Spermatophyta</taxon>
        <taxon>Magnoliopsida</taxon>
        <taxon>eudicotyledons</taxon>
        <taxon>Gunneridae</taxon>
        <taxon>Pentapetalae</taxon>
        <taxon>rosids</taxon>
        <taxon>fabids</taxon>
        <taxon>Rosales</taxon>
        <taxon>Rosaceae</taxon>
        <taxon>Amygdaloideae</taxon>
        <taxon>Amygdaleae</taxon>
        <taxon>Prunus</taxon>
    </lineage>
</organism>
<dbReference type="EMBL" id="CAEKDK010000008">
    <property type="protein sequence ID" value="CAB4289688.1"/>
    <property type="molecule type" value="Genomic_DNA"/>
</dbReference>
<gene>
    <name evidence="2" type="ORF">CURHAP_LOCUS49077</name>
</gene>
<feature type="region of interest" description="Disordered" evidence="1">
    <location>
        <begin position="1"/>
        <end position="23"/>
    </location>
</feature>
<sequence length="75" mass="7913">MALGQANFPSHRPMAVSTGPTHGLMAETMAPPYAHTVELRNYPHCPTVRSGVHLHKGTATLSGTLTHANLAAVTK</sequence>
<accession>A0A6J5VUZ9</accession>
<evidence type="ECO:0000313" key="2">
    <source>
        <dbReference type="EMBL" id="CAB4289688.1"/>
    </source>
</evidence>